<dbReference type="InterPro" id="IPR052932">
    <property type="entry name" value="OprB_Porin"/>
</dbReference>
<evidence type="ECO:0000313" key="7">
    <source>
        <dbReference type="Proteomes" id="UP000233748"/>
    </source>
</evidence>
<dbReference type="EMBL" id="PHKV01000001">
    <property type="protein sequence ID" value="PKV14218.1"/>
    <property type="molecule type" value="Genomic_DNA"/>
</dbReference>
<accession>A0A2N3RNY8</accession>
<gene>
    <name evidence="4" type="ORF">XpruCFBP8353_03885</name>
    <name evidence="5" type="ORF">XpruCFBP8354_03885</name>
</gene>
<dbReference type="OrthoDB" id="545475at2"/>
<feature type="chain" id="PRO_5014492731" evidence="2">
    <location>
        <begin position="25"/>
        <end position="431"/>
    </location>
</feature>
<feature type="region of interest" description="Disordered" evidence="3">
    <location>
        <begin position="254"/>
        <end position="281"/>
    </location>
</feature>
<dbReference type="GO" id="GO:0016020">
    <property type="term" value="C:membrane"/>
    <property type="evidence" value="ECO:0007669"/>
    <property type="project" value="InterPro"/>
</dbReference>
<protein>
    <submittedName>
        <fullName evidence="4">Porin</fullName>
    </submittedName>
</protein>
<proteinExistence type="inferred from homology"/>
<dbReference type="GO" id="GO:0008643">
    <property type="term" value="P:carbohydrate transport"/>
    <property type="evidence" value="ECO:0007669"/>
    <property type="project" value="InterPro"/>
</dbReference>
<organism evidence="4 6">
    <name type="scientific">Xanthomonas prunicola</name>
    <dbReference type="NCBI Taxonomy" id="2053930"/>
    <lineage>
        <taxon>Bacteria</taxon>
        <taxon>Pseudomonadati</taxon>
        <taxon>Pseudomonadota</taxon>
        <taxon>Gammaproteobacteria</taxon>
        <taxon>Lysobacterales</taxon>
        <taxon>Lysobacteraceae</taxon>
        <taxon>Xanthomonas</taxon>
    </lineage>
</organism>
<evidence type="ECO:0000313" key="6">
    <source>
        <dbReference type="Proteomes" id="UP000233720"/>
    </source>
</evidence>
<name>A0A2N3RNY8_9XANT</name>
<dbReference type="Pfam" id="PF04966">
    <property type="entry name" value="OprB"/>
    <property type="match status" value="1"/>
</dbReference>
<dbReference type="GO" id="GO:0015288">
    <property type="term" value="F:porin activity"/>
    <property type="evidence" value="ECO:0007669"/>
    <property type="project" value="InterPro"/>
</dbReference>
<keyword evidence="2" id="KW-0732">Signal</keyword>
<dbReference type="InterPro" id="IPR007049">
    <property type="entry name" value="Carb-sel_porin_OprB"/>
</dbReference>
<evidence type="ECO:0000256" key="1">
    <source>
        <dbReference type="ARBA" id="ARBA00008769"/>
    </source>
</evidence>
<dbReference type="Proteomes" id="UP000233720">
    <property type="component" value="Unassembled WGS sequence"/>
</dbReference>
<dbReference type="Gene3D" id="2.40.160.180">
    <property type="entry name" value="Carbohydrate-selective porin OprB"/>
    <property type="match status" value="1"/>
</dbReference>
<keyword evidence="7" id="KW-1185">Reference proteome</keyword>
<sequence length="431" mass="47055">MKIRHTTPALTMLLAGMACTQASAQAFDPDKHIGGDWGGLRSRLADDGIQFKLAHFSQTAHNTSGGLRERTAYADQFFLGGYFDLERLWGWSGADFKLEITNRNGELINNTAGIPTLLQSQQIFGRGDVTRLTQFSLTQRLFEDRLTLKGGRLYPSADFFALNCNYQHLTFCSGGSSNYISNNWYGDPLSAWGGVVTFSPDKRWFFRVGGYDANPQNRSTDQGLKLGTSGDDHGTLLVAEVEYKPDYGNGIDGDYRIGTTRNSNDQPRVYTRSGVPTSLGTDPAALQDTDRAFYANVEQQVTSNGAGGGLRLFASIIDADDEVSTVGQVLAIGGFWKGLSAARPNDRVGVAIGRNALSDRLRAAQTRYNQRLPAGAAAIGVQRYEYPIELNYNIAVSRGIEVMPSVQYIRHPGGLDGDNATIFGLQVSLNF</sequence>
<evidence type="ECO:0000256" key="2">
    <source>
        <dbReference type="RuleBase" id="RU363072"/>
    </source>
</evidence>
<dbReference type="RefSeq" id="WP_101361987.1">
    <property type="nucleotide sequence ID" value="NZ_PHKV01000001.1"/>
</dbReference>
<feature type="signal peptide" evidence="2">
    <location>
        <begin position="1"/>
        <end position="24"/>
    </location>
</feature>
<dbReference type="PANTHER" id="PTHR37944">
    <property type="entry name" value="PORIN B"/>
    <property type="match status" value="1"/>
</dbReference>
<comment type="caution">
    <text evidence="4">The sequence shown here is derived from an EMBL/GenBank/DDBJ whole genome shotgun (WGS) entry which is preliminary data.</text>
</comment>
<evidence type="ECO:0000313" key="5">
    <source>
        <dbReference type="EMBL" id="PKV18500.1"/>
    </source>
</evidence>
<evidence type="ECO:0000256" key="3">
    <source>
        <dbReference type="SAM" id="MobiDB-lite"/>
    </source>
</evidence>
<dbReference type="PANTHER" id="PTHR37944:SF1">
    <property type="entry name" value="PORIN B"/>
    <property type="match status" value="1"/>
</dbReference>
<dbReference type="AlphaFoldDB" id="A0A2N3RNY8"/>
<reference evidence="6 7" key="1">
    <citation type="submission" date="2017-11" db="EMBL/GenBank/DDBJ databases">
        <title>Xanthomonas prunicola sp. nov., a novel pathogen that affects nectarine (Prunus persica var. nectarine) trees.</title>
        <authorList>
            <person name="Lopez M."/>
            <person name="Lopez-Soriano P."/>
            <person name="Garita-Cambronero J."/>
            <person name="Beltran C."/>
            <person name="Taghouti G."/>
            <person name="Portier P."/>
            <person name="Cubero J."/>
            <person name="Fischer-Le Saux M."/>
            <person name="Marco-Noales E."/>
        </authorList>
    </citation>
    <scope>NUCLEOTIDE SEQUENCE [LARGE SCALE GENOMIC DNA]</scope>
    <source>
        <strain evidence="4 6">CFBP8353</strain>
        <strain evidence="5 7">CFBP8354</strain>
    </source>
</reference>
<dbReference type="PROSITE" id="PS51257">
    <property type="entry name" value="PROKAR_LIPOPROTEIN"/>
    <property type="match status" value="1"/>
</dbReference>
<dbReference type="Proteomes" id="UP000233748">
    <property type="component" value="Unassembled WGS sequence"/>
</dbReference>
<comment type="similarity">
    <text evidence="1 2">Belongs to the OprB family.</text>
</comment>
<evidence type="ECO:0000313" key="4">
    <source>
        <dbReference type="EMBL" id="PKV14218.1"/>
    </source>
</evidence>
<dbReference type="EMBL" id="PHKW01000001">
    <property type="protein sequence ID" value="PKV18500.1"/>
    <property type="molecule type" value="Genomic_DNA"/>
</dbReference>
<dbReference type="InterPro" id="IPR038673">
    <property type="entry name" value="OprB_sf"/>
</dbReference>